<evidence type="ECO:0000259" key="1">
    <source>
        <dbReference type="Pfam" id="PF04149"/>
    </source>
</evidence>
<evidence type="ECO:0000313" key="2">
    <source>
        <dbReference type="EMBL" id="UNZ03834.1"/>
    </source>
</evidence>
<protein>
    <recommendedName>
        <fullName evidence="1">DUF397 domain-containing protein</fullName>
    </recommendedName>
</protein>
<evidence type="ECO:0000313" key="3">
    <source>
        <dbReference type="Proteomes" id="UP000829494"/>
    </source>
</evidence>
<keyword evidence="3" id="KW-1185">Reference proteome</keyword>
<dbReference type="Pfam" id="PF04149">
    <property type="entry name" value="DUF397"/>
    <property type="match status" value="1"/>
</dbReference>
<feature type="domain" description="DUF397" evidence="1">
    <location>
        <begin position="4"/>
        <end position="57"/>
    </location>
</feature>
<dbReference type="RefSeq" id="WP_003985773.1">
    <property type="nucleotide sequence ID" value="NZ_CP043497.1"/>
</dbReference>
<reference evidence="2 3" key="1">
    <citation type="submission" date="2022-03" db="EMBL/GenBank/DDBJ databases">
        <title>Complete genome of Streptomyces rimosus ssp. rimosus R7 (=ATCC 10970).</title>
        <authorList>
            <person name="Beganovic S."/>
            <person name="Ruckert C."/>
            <person name="Busche T."/>
            <person name="Kalinowski J."/>
            <person name="Wittmann C."/>
        </authorList>
    </citation>
    <scope>NUCLEOTIDE SEQUENCE [LARGE SCALE GENOMIC DNA]</scope>
    <source>
        <strain evidence="2 3">R7</strain>
    </source>
</reference>
<dbReference type="InterPro" id="IPR007278">
    <property type="entry name" value="DUF397"/>
</dbReference>
<proteinExistence type="predicted"/>
<sequence length="66" mass="7113">MPRLTWQKSSYSGSGQDDCIEVTPHPGGPILYREGDHPATVGRATAPSWAAFLRAVKSNGCALKRD</sequence>
<name>A0ABY3Z5W4_STRRM</name>
<dbReference type="GeneID" id="66857070"/>
<dbReference type="Proteomes" id="UP000829494">
    <property type="component" value="Chromosome"/>
</dbReference>
<accession>A0ABY3Z5W4</accession>
<dbReference type="EMBL" id="CP094298">
    <property type="protein sequence ID" value="UNZ03834.1"/>
    <property type="molecule type" value="Genomic_DNA"/>
</dbReference>
<organism evidence="2 3">
    <name type="scientific">Streptomyces rimosus subsp. rimosus</name>
    <dbReference type="NCBI Taxonomy" id="132474"/>
    <lineage>
        <taxon>Bacteria</taxon>
        <taxon>Bacillati</taxon>
        <taxon>Actinomycetota</taxon>
        <taxon>Actinomycetes</taxon>
        <taxon>Kitasatosporales</taxon>
        <taxon>Streptomycetaceae</taxon>
        <taxon>Streptomyces</taxon>
    </lineage>
</organism>
<gene>
    <name evidence="2" type="ORF">SRIMR7_16865</name>
</gene>